<protein>
    <recommendedName>
        <fullName evidence="2">non-specific protein-tyrosine kinase</fullName>
        <ecNumber evidence="2">2.7.10.2</ecNumber>
    </recommendedName>
</protein>
<dbReference type="PANTHER" id="PTHR32309:SF13">
    <property type="entry name" value="FERRIC ENTEROBACTIN TRANSPORT PROTEIN FEPE"/>
    <property type="match status" value="1"/>
</dbReference>
<dbReference type="GO" id="GO:0004715">
    <property type="term" value="F:non-membrane spanning protein tyrosine kinase activity"/>
    <property type="evidence" value="ECO:0007669"/>
    <property type="project" value="UniProtKB-EC"/>
</dbReference>
<evidence type="ECO:0000259" key="10">
    <source>
        <dbReference type="Pfam" id="PF13614"/>
    </source>
</evidence>
<dbReference type="AlphaFoldDB" id="A0A921GG18"/>
<evidence type="ECO:0000313" key="12">
    <source>
        <dbReference type="Proteomes" id="UP000697330"/>
    </source>
</evidence>
<dbReference type="NCBIfam" id="TIGR01007">
    <property type="entry name" value="eps_fam"/>
    <property type="match status" value="1"/>
</dbReference>
<dbReference type="Proteomes" id="UP000697330">
    <property type="component" value="Unassembled WGS sequence"/>
</dbReference>
<accession>A0A921GG18</accession>
<evidence type="ECO:0000256" key="4">
    <source>
        <dbReference type="ARBA" id="ARBA00022741"/>
    </source>
</evidence>
<comment type="similarity">
    <text evidence="1">Belongs to the CpsD/CapB family.</text>
</comment>
<dbReference type="InterPro" id="IPR027417">
    <property type="entry name" value="P-loop_NTPase"/>
</dbReference>
<organism evidence="11 12">
    <name type="scientific">Thermophilibacter provencensis</name>
    <dbReference type="NCBI Taxonomy" id="1852386"/>
    <lineage>
        <taxon>Bacteria</taxon>
        <taxon>Bacillati</taxon>
        <taxon>Actinomycetota</taxon>
        <taxon>Coriobacteriia</taxon>
        <taxon>Coriobacteriales</taxon>
        <taxon>Atopobiaceae</taxon>
        <taxon>Thermophilibacter</taxon>
    </lineage>
</organism>
<dbReference type="Pfam" id="PF13614">
    <property type="entry name" value="AAA_31"/>
    <property type="match status" value="1"/>
</dbReference>
<keyword evidence="7" id="KW-0829">Tyrosine-protein kinase</keyword>
<keyword evidence="5 11" id="KW-0418">Kinase</keyword>
<gene>
    <name evidence="11" type="ORF">K8U72_07095</name>
</gene>
<evidence type="ECO:0000256" key="8">
    <source>
        <dbReference type="ARBA" id="ARBA00051245"/>
    </source>
</evidence>
<evidence type="ECO:0000256" key="7">
    <source>
        <dbReference type="ARBA" id="ARBA00023137"/>
    </source>
</evidence>
<dbReference type="RefSeq" id="WP_274959285.1">
    <property type="nucleotide sequence ID" value="NZ_DYWQ01000103.1"/>
</dbReference>
<dbReference type="InterPro" id="IPR050445">
    <property type="entry name" value="Bact_polysacc_biosynth/exp"/>
</dbReference>
<comment type="catalytic activity">
    <reaction evidence="8">
        <text>L-tyrosyl-[protein] + ATP = O-phospho-L-tyrosyl-[protein] + ADP + H(+)</text>
        <dbReference type="Rhea" id="RHEA:10596"/>
        <dbReference type="Rhea" id="RHEA-COMP:10136"/>
        <dbReference type="Rhea" id="RHEA-COMP:20101"/>
        <dbReference type="ChEBI" id="CHEBI:15378"/>
        <dbReference type="ChEBI" id="CHEBI:30616"/>
        <dbReference type="ChEBI" id="CHEBI:46858"/>
        <dbReference type="ChEBI" id="CHEBI:61978"/>
        <dbReference type="ChEBI" id="CHEBI:456216"/>
        <dbReference type="EC" id="2.7.10.2"/>
    </reaction>
</comment>
<comment type="caution">
    <text evidence="11">The sequence shown here is derived from an EMBL/GenBank/DDBJ whole genome shotgun (WGS) entry which is preliminary data.</text>
</comment>
<dbReference type="InterPro" id="IPR005702">
    <property type="entry name" value="Wzc-like_C"/>
</dbReference>
<evidence type="ECO:0000256" key="6">
    <source>
        <dbReference type="ARBA" id="ARBA00022840"/>
    </source>
</evidence>
<dbReference type="PANTHER" id="PTHR32309">
    <property type="entry name" value="TYROSINE-PROTEIN KINASE"/>
    <property type="match status" value="1"/>
</dbReference>
<dbReference type="EC" id="2.7.10.2" evidence="2"/>
<feature type="compositionally biased region" description="Low complexity" evidence="9">
    <location>
        <begin position="241"/>
        <end position="252"/>
    </location>
</feature>
<dbReference type="Gene3D" id="3.40.50.300">
    <property type="entry name" value="P-loop containing nucleotide triphosphate hydrolases"/>
    <property type="match status" value="1"/>
</dbReference>
<dbReference type="GO" id="GO:0005886">
    <property type="term" value="C:plasma membrane"/>
    <property type="evidence" value="ECO:0007669"/>
    <property type="project" value="TreeGrafter"/>
</dbReference>
<dbReference type="InterPro" id="IPR025669">
    <property type="entry name" value="AAA_dom"/>
</dbReference>
<dbReference type="EMBL" id="DYWQ01000103">
    <property type="protein sequence ID" value="HJF45530.1"/>
    <property type="molecule type" value="Genomic_DNA"/>
</dbReference>
<evidence type="ECO:0000256" key="2">
    <source>
        <dbReference type="ARBA" id="ARBA00011903"/>
    </source>
</evidence>
<sequence length="288" mass="31246">MPRRSNRGTSDTVFLQNAVKTLVANIRFASVDNPVKTLVVTSSIPNEGKSTISIELARALAAGGKDVLIVEGDLRRRTLAGVLGAHPRNGIYSVLSGQAALDEAVVAVGGKSSLWFLDAEPHIPNPVDIFSSRRFHRFVDSLRRTYDYVIFDTPPLSTFVDAAVLGSVADGTLLVVREDFVKREDLISSYDQLRKAEANVIGAVLNCCDTKRGDYYYSYYDQGPAQAGEKDLDAPVISRAAAEPELASAPEPQGSGLRPLPQDARVAPDSTAQFLAGTRYQPRSYEDE</sequence>
<evidence type="ECO:0000256" key="1">
    <source>
        <dbReference type="ARBA" id="ARBA00007316"/>
    </source>
</evidence>
<feature type="region of interest" description="Disordered" evidence="9">
    <location>
        <begin position="241"/>
        <end position="288"/>
    </location>
</feature>
<keyword evidence="3" id="KW-0808">Transferase</keyword>
<keyword evidence="4" id="KW-0547">Nucleotide-binding</keyword>
<reference evidence="11" key="1">
    <citation type="journal article" date="2021" name="PeerJ">
        <title>Extensive microbial diversity within the chicken gut microbiome revealed by metagenomics and culture.</title>
        <authorList>
            <person name="Gilroy R."/>
            <person name="Ravi A."/>
            <person name="Getino M."/>
            <person name="Pursley I."/>
            <person name="Horton D.L."/>
            <person name="Alikhan N.F."/>
            <person name="Baker D."/>
            <person name="Gharbi K."/>
            <person name="Hall N."/>
            <person name="Watson M."/>
            <person name="Adriaenssens E.M."/>
            <person name="Foster-Nyarko E."/>
            <person name="Jarju S."/>
            <person name="Secka A."/>
            <person name="Antonio M."/>
            <person name="Oren A."/>
            <person name="Chaudhuri R.R."/>
            <person name="La Ragione R."/>
            <person name="Hildebrand F."/>
            <person name="Pallen M.J."/>
        </authorList>
    </citation>
    <scope>NUCLEOTIDE SEQUENCE</scope>
    <source>
        <strain evidence="11">CHK124-7917</strain>
    </source>
</reference>
<proteinExistence type="inferred from homology"/>
<keyword evidence="6" id="KW-0067">ATP-binding</keyword>
<evidence type="ECO:0000256" key="5">
    <source>
        <dbReference type="ARBA" id="ARBA00022777"/>
    </source>
</evidence>
<dbReference type="SUPFAM" id="SSF52540">
    <property type="entry name" value="P-loop containing nucleoside triphosphate hydrolases"/>
    <property type="match status" value="1"/>
</dbReference>
<feature type="domain" description="AAA" evidence="10">
    <location>
        <begin position="48"/>
        <end position="176"/>
    </location>
</feature>
<dbReference type="CDD" id="cd05387">
    <property type="entry name" value="BY-kinase"/>
    <property type="match status" value="1"/>
</dbReference>
<dbReference type="GO" id="GO:0005524">
    <property type="term" value="F:ATP binding"/>
    <property type="evidence" value="ECO:0007669"/>
    <property type="project" value="UniProtKB-KW"/>
</dbReference>
<evidence type="ECO:0000256" key="3">
    <source>
        <dbReference type="ARBA" id="ARBA00022679"/>
    </source>
</evidence>
<evidence type="ECO:0000313" key="11">
    <source>
        <dbReference type="EMBL" id="HJF45530.1"/>
    </source>
</evidence>
<evidence type="ECO:0000256" key="9">
    <source>
        <dbReference type="SAM" id="MobiDB-lite"/>
    </source>
</evidence>
<reference evidence="11" key="2">
    <citation type="submission" date="2021-09" db="EMBL/GenBank/DDBJ databases">
        <authorList>
            <person name="Gilroy R."/>
        </authorList>
    </citation>
    <scope>NUCLEOTIDE SEQUENCE</scope>
    <source>
        <strain evidence="11">CHK124-7917</strain>
    </source>
</reference>
<name>A0A921GG18_9ACTN</name>